<comment type="cofactor">
    <cofactor evidence="1">
        <name>FMN</name>
        <dbReference type="ChEBI" id="CHEBI:58210"/>
    </cofactor>
</comment>
<keyword evidence="2" id="KW-0285">Flavoprotein</keyword>
<dbReference type="InterPro" id="IPR024624">
    <property type="entry name" value="Pyridox_Oxase_Alr4036_FMN-bd"/>
</dbReference>
<dbReference type="EMBL" id="PISP01000001">
    <property type="protein sequence ID" value="PKD45157.1"/>
    <property type="molecule type" value="Genomic_DNA"/>
</dbReference>
<dbReference type="PANTHER" id="PTHR10851">
    <property type="entry name" value="PYRIDOXINE-5-PHOSPHATE OXIDASE"/>
    <property type="match status" value="1"/>
</dbReference>
<dbReference type="PANTHER" id="PTHR10851:SF3">
    <property type="entry name" value="PYRIDOXINE_PYRIDOXAMINE 5'-PHOSPHATE OXIDASE 2"/>
    <property type="match status" value="1"/>
</dbReference>
<dbReference type="InterPro" id="IPR000659">
    <property type="entry name" value="Pyridox_Oxase"/>
</dbReference>
<dbReference type="Gene3D" id="2.30.110.10">
    <property type="entry name" value="Electron Transport, Fmn-binding Protein, Chain A"/>
    <property type="match status" value="1"/>
</dbReference>
<dbReference type="Proteomes" id="UP000233398">
    <property type="component" value="Unassembled WGS sequence"/>
</dbReference>
<keyword evidence="4" id="KW-0560">Oxidoreductase</keyword>
<sequence>MTLAEAWERVLARINEAVTESGHPFRYVTLATVDKNNTPQQRTVVLRDFAKDRMFTIYTDSRSDKVFEIRDNDSVSLLFYDDEIKLQLRVSGSASVVKAGEEYKRNWDTRGSKSPHSYTSVIPPGTVIKSPKEAYHWHLEGSPNFCLIKIEAERMEFLQLDGVKHIRSEKIMGDNEDTEWWIAP</sequence>
<feature type="domain" description="Pyridoxamine 5'-phosphate oxidase Alr4036 family FMN-binding" evidence="5">
    <location>
        <begin position="6"/>
        <end position="97"/>
    </location>
</feature>
<evidence type="ECO:0000259" key="5">
    <source>
        <dbReference type="Pfam" id="PF12766"/>
    </source>
</evidence>
<accession>A0A2N0VLT1</accession>
<evidence type="ECO:0000256" key="3">
    <source>
        <dbReference type="ARBA" id="ARBA00022643"/>
    </source>
</evidence>
<comment type="caution">
    <text evidence="6">The sequence shown here is derived from an EMBL/GenBank/DDBJ whole genome shotgun (WGS) entry which is preliminary data.</text>
</comment>
<keyword evidence="7" id="KW-1185">Reference proteome</keyword>
<dbReference type="GO" id="GO:0008615">
    <property type="term" value="P:pyridoxine biosynthetic process"/>
    <property type="evidence" value="ECO:0007669"/>
    <property type="project" value="InterPro"/>
</dbReference>
<dbReference type="GO" id="GO:0004733">
    <property type="term" value="F:pyridoxamine phosphate oxidase activity"/>
    <property type="evidence" value="ECO:0007669"/>
    <property type="project" value="InterPro"/>
</dbReference>
<protein>
    <recommendedName>
        <fullName evidence="5">Pyridoxamine 5'-phosphate oxidase Alr4036 family FMN-binding domain-containing protein</fullName>
    </recommendedName>
</protein>
<evidence type="ECO:0000313" key="7">
    <source>
        <dbReference type="Proteomes" id="UP000233398"/>
    </source>
</evidence>
<dbReference type="GO" id="GO:0010181">
    <property type="term" value="F:FMN binding"/>
    <property type="evidence" value="ECO:0007669"/>
    <property type="project" value="InterPro"/>
</dbReference>
<evidence type="ECO:0000313" key="6">
    <source>
        <dbReference type="EMBL" id="PKD45157.1"/>
    </source>
</evidence>
<dbReference type="SUPFAM" id="SSF50475">
    <property type="entry name" value="FMN-binding split barrel"/>
    <property type="match status" value="1"/>
</dbReference>
<evidence type="ECO:0000256" key="1">
    <source>
        <dbReference type="ARBA" id="ARBA00001917"/>
    </source>
</evidence>
<evidence type="ECO:0000256" key="2">
    <source>
        <dbReference type="ARBA" id="ARBA00022630"/>
    </source>
</evidence>
<reference evidence="6 7" key="1">
    <citation type="submission" date="2017-11" db="EMBL/GenBank/DDBJ databases">
        <title>Rhodohalobacter 15182 sp. nov., isolated from a salt lake.</title>
        <authorList>
            <person name="Han S."/>
        </authorList>
    </citation>
    <scope>NUCLEOTIDE SEQUENCE [LARGE SCALE GENOMIC DNA]</scope>
    <source>
        <strain evidence="6 7">15182</strain>
    </source>
</reference>
<organism evidence="6 7">
    <name type="scientific">Rhodohalobacter barkolensis</name>
    <dbReference type="NCBI Taxonomy" id="2053187"/>
    <lineage>
        <taxon>Bacteria</taxon>
        <taxon>Pseudomonadati</taxon>
        <taxon>Balneolota</taxon>
        <taxon>Balneolia</taxon>
        <taxon>Balneolales</taxon>
        <taxon>Balneolaceae</taxon>
        <taxon>Rhodohalobacter</taxon>
    </lineage>
</organism>
<name>A0A2N0VLT1_9BACT</name>
<dbReference type="InterPro" id="IPR012349">
    <property type="entry name" value="Split_barrel_FMN-bd"/>
</dbReference>
<gene>
    <name evidence="6" type="ORF">CWD77_06810</name>
</gene>
<dbReference type="AlphaFoldDB" id="A0A2N0VLT1"/>
<dbReference type="Pfam" id="PF12766">
    <property type="entry name" value="Pyridox_oxase_2"/>
    <property type="match status" value="1"/>
</dbReference>
<proteinExistence type="predicted"/>
<evidence type="ECO:0000256" key="4">
    <source>
        <dbReference type="ARBA" id="ARBA00023002"/>
    </source>
</evidence>
<keyword evidence="3" id="KW-0288">FMN</keyword>